<gene>
    <name evidence="1" type="ORF">SAMN00790413_01080</name>
</gene>
<dbReference type="Proteomes" id="UP000192582">
    <property type="component" value="Unassembled WGS sequence"/>
</dbReference>
<proteinExistence type="predicted"/>
<evidence type="ECO:0000313" key="1">
    <source>
        <dbReference type="EMBL" id="SMB91290.1"/>
    </source>
</evidence>
<accession>A0A1W1VDK7</accession>
<evidence type="ECO:0000313" key="2">
    <source>
        <dbReference type="Proteomes" id="UP000192582"/>
    </source>
</evidence>
<dbReference type="EMBL" id="FWWU01000009">
    <property type="protein sequence ID" value="SMB91290.1"/>
    <property type="molecule type" value="Genomic_DNA"/>
</dbReference>
<protein>
    <submittedName>
        <fullName evidence="1">Uncharacterized protein</fullName>
    </submittedName>
</protein>
<reference evidence="1 2" key="1">
    <citation type="submission" date="2017-04" db="EMBL/GenBank/DDBJ databases">
        <authorList>
            <person name="Afonso C.L."/>
            <person name="Miller P.J."/>
            <person name="Scott M.A."/>
            <person name="Spackman E."/>
            <person name="Goraichik I."/>
            <person name="Dimitrov K.M."/>
            <person name="Suarez D.L."/>
            <person name="Swayne D.E."/>
        </authorList>
    </citation>
    <scope>NUCLEOTIDE SEQUENCE [LARGE SCALE GENOMIC DNA]</scope>
    <source>
        <strain evidence="1 2">KR-140</strain>
    </source>
</reference>
<organism evidence="1 2">
    <name type="scientific">Deinococcus hopiensis KR-140</name>
    <dbReference type="NCBI Taxonomy" id="695939"/>
    <lineage>
        <taxon>Bacteria</taxon>
        <taxon>Thermotogati</taxon>
        <taxon>Deinococcota</taxon>
        <taxon>Deinococci</taxon>
        <taxon>Deinococcales</taxon>
        <taxon>Deinococcaceae</taxon>
        <taxon>Deinococcus</taxon>
    </lineage>
</organism>
<name>A0A1W1VDK7_9DEIO</name>
<keyword evidence="2" id="KW-1185">Reference proteome</keyword>
<dbReference type="AlphaFoldDB" id="A0A1W1VDK7"/>
<sequence>MRRPGTCAELPAFYTPFPFRQRPDCGKAEVIYARRAQVSRISQGALEKRDPFWTSTNTVKARGQPLAVVFPAFAVGGASSAPPIEVPASP</sequence>
<dbReference type="STRING" id="695939.SAMN00790413_01080"/>
<dbReference type="RefSeq" id="WP_084048627.1">
    <property type="nucleotide sequence ID" value="NZ_FWWU01000009.1"/>
</dbReference>